<reference evidence="1 2" key="1">
    <citation type="submission" date="2019-08" db="EMBL/GenBank/DDBJ databases">
        <title>The draft genome of Lelliottia nimipressuralis strain CICC 24156.</title>
        <authorList>
            <person name="Wu W."/>
            <person name="Feng Y."/>
            <person name="Zong Z."/>
        </authorList>
    </citation>
    <scope>NUCLEOTIDE SEQUENCE [LARGE SCALE GENOMIC DNA]</scope>
    <source>
        <strain evidence="1 2">CICC 24156</strain>
    </source>
</reference>
<proteinExistence type="predicted"/>
<comment type="caution">
    <text evidence="1">The sequence shown here is derived from an EMBL/GenBank/DDBJ whole genome shotgun (WGS) entry which is preliminary data.</text>
</comment>
<gene>
    <name evidence="1" type="ORF">FZO59_05025</name>
</gene>
<dbReference type="Proteomes" id="UP000323910">
    <property type="component" value="Unassembled WGS sequence"/>
</dbReference>
<dbReference type="EMBL" id="VTFR01000002">
    <property type="protein sequence ID" value="TYT34994.1"/>
    <property type="molecule type" value="Genomic_DNA"/>
</dbReference>
<dbReference type="RefSeq" id="WP_129036230.1">
    <property type="nucleotide sequence ID" value="NZ_SDDX01000028.1"/>
</dbReference>
<evidence type="ECO:0000313" key="1">
    <source>
        <dbReference type="EMBL" id="TYT34994.1"/>
    </source>
</evidence>
<accession>A0ABY3P6P5</accession>
<sequence>MQSPNLEKVQGWAARRLTEQQIADVMDFDLEELRKDRDELKKFREAIRKGRSRGEAELRDALYKRAKQGDAFAFTKLMRREEQDSD</sequence>
<protein>
    <submittedName>
        <fullName evidence="1">Uncharacterized protein</fullName>
    </submittedName>
</protein>
<keyword evidence="2" id="KW-1185">Reference proteome</keyword>
<organism evidence="1 2">
    <name type="scientific">Lelliottia nimipressuralis</name>
    <dbReference type="NCBI Taxonomy" id="69220"/>
    <lineage>
        <taxon>Bacteria</taxon>
        <taxon>Pseudomonadati</taxon>
        <taxon>Pseudomonadota</taxon>
        <taxon>Gammaproteobacteria</taxon>
        <taxon>Enterobacterales</taxon>
        <taxon>Enterobacteriaceae</taxon>
        <taxon>Lelliottia</taxon>
    </lineage>
</organism>
<evidence type="ECO:0000313" key="2">
    <source>
        <dbReference type="Proteomes" id="UP000323910"/>
    </source>
</evidence>
<name>A0ABY3P6P5_9ENTR</name>